<dbReference type="CDD" id="cd00063">
    <property type="entry name" value="FN3"/>
    <property type="match status" value="3"/>
</dbReference>
<evidence type="ECO:0000256" key="1">
    <source>
        <dbReference type="ARBA" id="ARBA00022737"/>
    </source>
</evidence>
<organism evidence="6 7">
    <name type="scientific">Priapulus caudatus</name>
    <name type="common">Priapulid worm</name>
    <dbReference type="NCBI Taxonomy" id="37621"/>
    <lineage>
        <taxon>Eukaryota</taxon>
        <taxon>Metazoa</taxon>
        <taxon>Ecdysozoa</taxon>
        <taxon>Scalidophora</taxon>
        <taxon>Priapulida</taxon>
        <taxon>Priapulimorpha</taxon>
        <taxon>Priapulimorphida</taxon>
        <taxon>Priapulidae</taxon>
        <taxon>Priapulus</taxon>
    </lineage>
</organism>
<evidence type="ECO:0000259" key="4">
    <source>
        <dbReference type="PROSITE" id="PS50835"/>
    </source>
</evidence>
<keyword evidence="2" id="KW-1015">Disulfide bond</keyword>
<evidence type="ECO:0000256" key="3">
    <source>
        <dbReference type="SAM" id="MobiDB-lite"/>
    </source>
</evidence>
<dbReference type="PROSITE" id="PS50853">
    <property type="entry name" value="FN3"/>
    <property type="match status" value="3"/>
</dbReference>
<feature type="domain" description="Fibronectin type-III" evidence="5">
    <location>
        <begin position="332"/>
        <end position="431"/>
    </location>
</feature>
<dbReference type="CDD" id="cd00096">
    <property type="entry name" value="Ig"/>
    <property type="match status" value="1"/>
</dbReference>
<dbReference type="SUPFAM" id="SSF48726">
    <property type="entry name" value="Immunoglobulin"/>
    <property type="match status" value="1"/>
</dbReference>
<proteinExistence type="predicted"/>
<dbReference type="PANTHER" id="PTHR44170">
    <property type="entry name" value="PROTEIN SIDEKICK"/>
    <property type="match status" value="1"/>
</dbReference>
<dbReference type="PROSITE" id="PS50835">
    <property type="entry name" value="IG_LIKE"/>
    <property type="match status" value="1"/>
</dbReference>
<evidence type="ECO:0000256" key="2">
    <source>
        <dbReference type="ARBA" id="ARBA00023157"/>
    </source>
</evidence>
<keyword evidence="6" id="KW-1185">Reference proteome</keyword>
<gene>
    <name evidence="7" type="primary">LOC106806247</name>
</gene>
<dbReference type="InterPro" id="IPR036116">
    <property type="entry name" value="FN3_sf"/>
</dbReference>
<dbReference type="SMART" id="SM00060">
    <property type="entry name" value="FN3"/>
    <property type="match status" value="3"/>
</dbReference>
<dbReference type="GeneID" id="106806247"/>
<feature type="compositionally biased region" description="Basic and acidic residues" evidence="3">
    <location>
        <begin position="221"/>
        <end position="232"/>
    </location>
</feature>
<dbReference type="RefSeq" id="XP_014663607.1">
    <property type="nucleotide sequence ID" value="XM_014808121.1"/>
</dbReference>
<feature type="domain" description="Fibronectin type-III" evidence="5">
    <location>
        <begin position="229"/>
        <end position="327"/>
    </location>
</feature>
<dbReference type="InterPro" id="IPR013783">
    <property type="entry name" value="Ig-like_fold"/>
</dbReference>
<reference evidence="7" key="1">
    <citation type="submission" date="2025-08" db="UniProtKB">
        <authorList>
            <consortium name="RefSeq"/>
        </authorList>
    </citation>
    <scope>IDENTIFICATION</scope>
</reference>
<protein>
    <submittedName>
        <fullName evidence="7">Neuroglian-like</fullName>
    </submittedName>
</protein>
<dbReference type="Gene3D" id="2.60.40.10">
    <property type="entry name" value="Immunoglobulins"/>
    <property type="match status" value="4"/>
</dbReference>
<dbReference type="Pfam" id="PF07679">
    <property type="entry name" value="I-set"/>
    <property type="match status" value="1"/>
</dbReference>
<dbReference type="Proteomes" id="UP000695022">
    <property type="component" value="Unplaced"/>
</dbReference>
<dbReference type="InterPro" id="IPR013098">
    <property type="entry name" value="Ig_I-set"/>
</dbReference>
<keyword evidence="1" id="KW-0677">Repeat</keyword>
<evidence type="ECO:0000313" key="7">
    <source>
        <dbReference type="RefSeq" id="XP_014663607.1"/>
    </source>
</evidence>
<dbReference type="InterPro" id="IPR036179">
    <property type="entry name" value="Ig-like_dom_sf"/>
</dbReference>
<accession>A0ABM1DUI6</accession>
<evidence type="ECO:0000259" key="5">
    <source>
        <dbReference type="PROSITE" id="PS50853"/>
    </source>
</evidence>
<dbReference type="InterPro" id="IPR007110">
    <property type="entry name" value="Ig-like_dom"/>
</dbReference>
<dbReference type="PANTHER" id="PTHR44170:SF15">
    <property type="entry name" value="NEURONAL CELL ADHESION MOLECULE"/>
    <property type="match status" value="1"/>
</dbReference>
<dbReference type="Pfam" id="PF00041">
    <property type="entry name" value="fn3"/>
    <property type="match status" value="1"/>
</dbReference>
<feature type="domain" description="Ig-like" evidence="4">
    <location>
        <begin position="56"/>
        <end position="118"/>
    </location>
</feature>
<feature type="region of interest" description="Disordered" evidence="3">
    <location>
        <begin position="213"/>
        <end position="240"/>
    </location>
</feature>
<feature type="domain" description="Fibronectin type-III" evidence="5">
    <location>
        <begin position="129"/>
        <end position="224"/>
    </location>
</feature>
<sequence length="433" mass="48843">MCLSGRHKYGHHPGTARSHRQLRLKFVNRPRILSFRKPQAAVFAASAVADKSLRLQIDWRKHGELINYALSQRIIKHPLDHTLLITNTQDDDTADYTCVATAYSRENDGAVLDTVRVTANLTVQSRPNRPGNVILTSCDKRSANVQWTPMGDNRAPILNYIIQFNTTFEPDIWVDLENKVSPTTRQYRVDISPWSNYTFRVIAHNKIGNSVPSDATTVCRTDPDTPDKHPENVRGNGTRPNNMVISWTPMTLLEQNGPGFRYQVKFKRHDDANAVWETVNINEARNNTYIVWGTNVYEPFDIQVKSFNVKGEAPVAVRTYVGFSGEDKPLIQVSNFQLEKVLGPRSASFRWTAVDPTARDINGEFQGYKVQAWVAEEGLENVREVRALPNASSAVLDVLKPYSDVLAQIFVFNAAYDGTPSPAITFRTPEGRE</sequence>
<evidence type="ECO:0000313" key="6">
    <source>
        <dbReference type="Proteomes" id="UP000695022"/>
    </source>
</evidence>
<dbReference type="InterPro" id="IPR003961">
    <property type="entry name" value="FN3_dom"/>
</dbReference>
<name>A0ABM1DUI6_PRICU</name>
<dbReference type="SUPFAM" id="SSF49265">
    <property type="entry name" value="Fibronectin type III"/>
    <property type="match status" value="2"/>
</dbReference>